<protein>
    <recommendedName>
        <fullName evidence="1">KRAB domain-containing protein</fullName>
    </recommendedName>
</protein>
<feature type="domain" description="KRAB" evidence="1">
    <location>
        <begin position="8"/>
        <end position="75"/>
    </location>
</feature>
<dbReference type="Pfam" id="PF01352">
    <property type="entry name" value="KRAB"/>
    <property type="match status" value="1"/>
</dbReference>
<evidence type="ECO:0000259" key="1">
    <source>
        <dbReference type="PROSITE" id="PS50805"/>
    </source>
</evidence>
<dbReference type="Proteomes" id="UP000291020">
    <property type="component" value="Unassembled WGS sequence"/>
</dbReference>
<organism evidence="2 3">
    <name type="scientific">Gopherus agassizii</name>
    <name type="common">Agassiz's desert tortoise</name>
    <dbReference type="NCBI Taxonomy" id="38772"/>
    <lineage>
        <taxon>Eukaryota</taxon>
        <taxon>Metazoa</taxon>
        <taxon>Chordata</taxon>
        <taxon>Craniata</taxon>
        <taxon>Vertebrata</taxon>
        <taxon>Euteleostomi</taxon>
        <taxon>Archelosauria</taxon>
        <taxon>Testudinata</taxon>
        <taxon>Testudines</taxon>
        <taxon>Cryptodira</taxon>
        <taxon>Durocryptodira</taxon>
        <taxon>Testudinoidea</taxon>
        <taxon>Testudinidae</taxon>
        <taxon>Gopherus</taxon>
    </lineage>
</organism>
<dbReference type="InterPro" id="IPR050169">
    <property type="entry name" value="Krueppel_C2H2_ZnF"/>
</dbReference>
<name>A0A452H9Z1_9SAUR</name>
<dbReference type="PANTHER" id="PTHR23232">
    <property type="entry name" value="KRAB DOMAIN C2H2 ZINC FINGER"/>
    <property type="match status" value="1"/>
</dbReference>
<dbReference type="Gene3D" id="6.10.140.140">
    <property type="match status" value="1"/>
</dbReference>
<dbReference type="CDD" id="cd07765">
    <property type="entry name" value="KRAB_A-box"/>
    <property type="match status" value="1"/>
</dbReference>
<dbReference type="Ensembl" id="ENSGAGT00000013118.1">
    <property type="protein sequence ID" value="ENSGAGP00000011458.1"/>
    <property type="gene ID" value="ENSGAGG00000008839.1"/>
</dbReference>
<dbReference type="GO" id="GO:0006355">
    <property type="term" value="P:regulation of DNA-templated transcription"/>
    <property type="evidence" value="ECO:0007669"/>
    <property type="project" value="InterPro"/>
</dbReference>
<dbReference type="SUPFAM" id="SSF109640">
    <property type="entry name" value="KRAB domain (Kruppel-associated box)"/>
    <property type="match status" value="1"/>
</dbReference>
<dbReference type="SMART" id="SM00349">
    <property type="entry name" value="KRAB"/>
    <property type="match status" value="1"/>
</dbReference>
<keyword evidence="3" id="KW-1185">Reference proteome</keyword>
<proteinExistence type="predicted"/>
<dbReference type="AlphaFoldDB" id="A0A452H9Z1"/>
<dbReference type="PROSITE" id="PS50805">
    <property type="entry name" value="KRAB"/>
    <property type="match status" value="1"/>
</dbReference>
<evidence type="ECO:0000313" key="2">
    <source>
        <dbReference type="Ensembl" id="ENSGAGP00000011458.1"/>
    </source>
</evidence>
<dbReference type="PANTHER" id="PTHR23232:SF142">
    <property type="entry name" value="GASTRULA ZINC FINGER PROTEIN XLCGF57.1-LIKE-RELATED"/>
    <property type="match status" value="1"/>
</dbReference>
<evidence type="ECO:0000313" key="3">
    <source>
        <dbReference type="Proteomes" id="UP000291020"/>
    </source>
</evidence>
<reference evidence="2" key="2">
    <citation type="submission" date="2025-08" db="UniProtKB">
        <authorList>
            <consortium name="Ensembl"/>
        </authorList>
    </citation>
    <scope>IDENTIFICATION</scope>
</reference>
<reference evidence="2" key="3">
    <citation type="submission" date="2025-09" db="UniProtKB">
        <authorList>
            <consortium name="Ensembl"/>
        </authorList>
    </citation>
    <scope>IDENTIFICATION</scope>
</reference>
<dbReference type="STRING" id="38772.ENSGAGP00000011458"/>
<sequence length="75" mass="8592">LTTLKYWSLNLLVAVHFTEEELALLDPAQRALHRDVMQENYENVTSLKELRFTTPHNATSTLPFSAALQQANDTY</sequence>
<dbReference type="InterPro" id="IPR001909">
    <property type="entry name" value="KRAB"/>
</dbReference>
<reference evidence="3" key="1">
    <citation type="journal article" date="2017" name="PLoS ONE">
        <title>The Agassiz's desert tortoise genome provides a resource for the conservation of a threatened species.</title>
        <authorList>
            <person name="Tollis M."/>
            <person name="DeNardo D.F."/>
            <person name="Cornelius J.A."/>
            <person name="Dolby G.A."/>
            <person name="Edwards T."/>
            <person name="Henen B.T."/>
            <person name="Karl A.E."/>
            <person name="Murphy R.W."/>
            <person name="Kusumi K."/>
        </authorList>
    </citation>
    <scope>NUCLEOTIDE SEQUENCE [LARGE SCALE GENOMIC DNA]</scope>
</reference>
<dbReference type="InterPro" id="IPR036051">
    <property type="entry name" value="KRAB_dom_sf"/>
</dbReference>
<accession>A0A452H9Z1</accession>